<comment type="caution">
    <text evidence="3">The sequence shown here is derived from an EMBL/GenBank/DDBJ whole genome shotgun (WGS) entry which is preliminary data.</text>
</comment>
<dbReference type="PROSITE" id="PS50966">
    <property type="entry name" value="ZF_SWIM"/>
    <property type="match status" value="1"/>
</dbReference>
<accession>A0ABS9VY98</accession>
<sequence>MMVMDAETVSRLFPPVVFARGEAYARDGRVHRVTRIAPDLLHGEVEGGTLYDVSIRIADRASDDDGGIRSMSCSCPFAAKGRRCKHEAAVLLAFDDVGNDDAASSLWNRGIRKVAEAIQDGPGPMLTDVYDEILPRLASWYGAHGPLLVWDEAVVRDCAELPGGDDGTRRTLFPVLSEQQAGRMTESFVQAFLESRYGLYGRRRDDPEHDAAAAFIGADSVLDNALAAADYAAAMRNAAVALSVVQDALDYIEDCGSGFEDHYERLVWKMRILAEKAAGDERADLPTYRSMSDDIARSVLDDRCGFARVLGSALLSFSRRPRCRSVADAALTGLMGDLDESVDVGRRPYLRACLRRLRHDDLLLAGEYDRAKTFASDNVDDTAMAEIAVTGHLLNGDHDRAWDAARRYAARRRARGPRPDRSRGRFRGRPYPRIRRFRAVGPI</sequence>
<keyword evidence="1" id="KW-0479">Metal-binding</keyword>
<keyword evidence="1" id="KW-0862">Zinc</keyword>
<name>A0ABS9VY98_9BIFI</name>
<organism evidence="3 4">
    <name type="scientific">Bifidobacterium amazonense</name>
    <dbReference type="NCBI Taxonomy" id="2809027"/>
    <lineage>
        <taxon>Bacteria</taxon>
        <taxon>Bacillati</taxon>
        <taxon>Actinomycetota</taxon>
        <taxon>Actinomycetes</taxon>
        <taxon>Bifidobacteriales</taxon>
        <taxon>Bifidobacteriaceae</taxon>
        <taxon>Bifidobacterium</taxon>
    </lineage>
</organism>
<feature type="domain" description="SWIM-type" evidence="2">
    <location>
        <begin position="51"/>
        <end position="95"/>
    </location>
</feature>
<keyword evidence="4" id="KW-1185">Reference proteome</keyword>
<protein>
    <recommendedName>
        <fullName evidence="2">SWIM-type domain-containing protein</fullName>
    </recommendedName>
</protein>
<evidence type="ECO:0000313" key="4">
    <source>
        <dbReference type="Proteomes" id="UP000710815"/>
    </source>
</evidence>
<dbReference type="EMBL" id="JAFEJT020000064">
    <property type="protein sequence ID" value="MCH9276906.1"/>
    <property type="molecule type" value="Genomic_DNA"/>
</dbReference>
<dbReference type="InterPro" id="IPR007527">
    <property type="entry name" value="Znf_SWIM"/>
</dbReference>
<reference evidence="3 4" key="2">
    <citation type="journal article" date="2021" name="Syst. Appl. Microbiol.">
        <title>Phylogenetic classification of ten novel species belonging to the genus Bifidobacterium comprising B. phasiani sp. nov., B. pongonis sp. nov., B. saguinibicoloris sp. nov., B. colobi sp. nov., B. simiiventris sp. nov., B. santillanense sp. nov., B. miconis sp. nov., B. amazonense sp. nov., B. pluvialisilvae sp. nov., and B. miconisargentati sp. nov.</title>
        <authorList>
            <person name="Lugli G.A."/>
            <person name="Calvete-Torre I."/>
            <person name="Alessandri G."/>
            <person name="Milani C."/>
            <person name="Turroni F."/>
            <person name="Laiolo P."/>
            <person name="Ossiprandi M.C."/>
            <person name="Margolles A."/>
            <person name="Ruiz L."/>
            <person name="Ventura M."/>
        </authorList>
    </citation>
    <scope>NUCLEOTIDE SEQUENCE [LARGE SCALE GENOMIC DNA]</scope>
    <source>
        <strain evidence="3 4">MA1</strain>
    </source>
</reference>
<gene>
    <name evidence="3" type="ORF">JS533_011610</name>
</gene>
<reference evidence="3 4" key="1">
    <citation type="journal article" date="2021" name="Environ. Microbiol.">
        <title>Genetic insights into the dark matter of the mammalian gut microbiota through targeted genome reconstruction.</title>
        <authorList>
            <person name="Lugli G.A."/>
            <person name="Alessandri G."/>
            <person name="Milani C."/>
            <person name="Viappiani A."/>
            <person name="Fontana F."/>
            <person name="Tarracchini C."/>
            <person name="Mancabelli L."/>
            <person name="Argentini C."/>
            <person name="Ruiz L."/>
            <person name="Margolles A."/>
            <person name="van Sinderen D."/>
            <person name="Turroni F."/>
            <person name="Ventura M."/>
        </authorList>
    </citation>
    <scope>NUCLEOTIDE SEQUENCE [LARGE SCALE GENOMIC DNA]</scope>
    <source>
        <strain evidence="3 4">MA1</strain>
    </source>
</reference>
<proteinExistence type="predicted"/>
<evidence type="ECO:0000259" key="2">
    <source>
        <dbReference type="PROSITE" id="PS50966"/>
    </source>
</evidence>
<keyword evidence="1" id="KW-0863">Zinc-finger</keyword>
<evidence type="ECO:0000313" key="3">
    <source>
        <dbReference type="EMBL" id="MCH9276906.1"/>
    </source>
</evidence>
<dbReference type="RefSeq" id="WP_241514767.1">
    <property type="nucleotide sequence ID" value="NZ_JAFEJT020000064.1"/>
</dbReference>
<evidence type="ECO:0000256" key="1">
    <source>
        <dbReference type="PROSITE-ProRule" id="PRU00325"/>
    </source>
</evidence>
<dbReference type="Proteomes" id="UP000710815">
    <property type="component" value="Unassembled WGS sequence"/>
</dbReference>